<name>A0A4R6HLL4_9GAMM</name>
<reference evidence="1 2" key="1">
    <citation type="submission" date="2019-03" db="EMBL/GenBank/DDBJ databases">
        <title>Freshwater and sediment microbial communities from various areas in North America, analyzing microbe dynamics in response to fracking.</title>
        <authorList>
            <person name="Lamendella R."/>
        </authorList>
    </citation>
    <scope>NUCLEOTIDE SEQUENCE [LARGE SCALE GENOMIC DNA]</scope>
    <source>
        <strain evidence="1 2">1_TX</strain>
    </source>
</reference>
<dbReference type="EMBL" id="SNWH01000006">
    <property type="protein sequence ID" value="TDO09770.1"/>
    <property type="molecule type" value="Genomic_DNA"/>
</dbReference>
<gene>
    <name evidence="1" type="ORF">DFO68_10615</name>
</gene>
<comment type="caution">
    <text evidence="1">The sequence shown here is derived from an EMBL/GenBank/DDBJ whole genome shotgun (WGS) entry which is preliminary data.</text>
</comment>
<dbReference type="RefSeq" id="WP_166637537.1">
    <property type="nucleotide sequence ID" value="NZ_SNWH01000006.1"/>
</dbReference>
<sequence>MSPYAQDKRISYGCINVPKTFYTTLVSSAFKHSNGIVYVLPETCSNHCSGIVNLVT</sequence>
<evidence type="ECO:0000313" key="2">
    <source>
        <dbReference type="Proteomes" id="UP000295150"/>
    </source>
</evidence>
<protein>
    <submittedName>
        <fullName evidence="1">Uncharacterized protein</fullName>
    </submittedName>
</protein>
<dbReference type="AlphaFoldDB" id="A0A4R6HLL4"/>
<dbReference type="Proteomes" id="UP000295150">
    <property type="component" value="Unassembled WGS sequence"/>
</dbReference>
<accession>A0A4R6HLL4</accession>
<organism evidence="1 2">
    <name type="scientific">Halomonas ventosae</name>
    <dbReference type="NCBI Taxonomy" id="229007"/>
    <lineage>
        <taxon>Bacteria</taxon>
        <taxon>Pseudomonadati</taxon>
        <taxon>Pseudomonadota</taxon>
        <taxon>Gammaproteobacteria</taxon>
        <taxon>Oceanospirillales</taxon>
        <taxon>Halomonadaceae</taxon>
        <taxon>Halomonas</taxon>
    </lineage>
</organism>
<proteinExistence type="predicted"/>
<evidence type="ECO:0000313" key="1">
    <source>
        <dbReference type="EMBL" id="TDO09770.1"/>
    </source>
</evidence>
<keyword evidence="2" id="KW-1185">Reference proteome</keyword>